<name>A0A5N0THS7_9GAMM</name>
<proteinExistence type="predicted"/>
<evidence type="ECO:0000313" key="4">
    <source>
        <dbReference type="Proteomes" id="UP000325372"/>
    </source>
</evidence>
<dbReference type="Pfam" id="PF03703">
    <property type="entry name" value="bPH_2"/>
    <property type="match status" value="1"/>
</dbReference>
<evidence type="ECO:0000259" key="2">
    <source>
        <dbReference type="Pfam" id="PF03703"/>
    </source>
</evidence>
<gene>
    <name evidence="3" type="ORF">F3N42_00995</name>
</gene>
<protein>
    <submittedName>
        <fullName evidence="3">PH domain-containing protein</fullName>
    </submittedName>
</protein>
<feature type="transmembrane region" description="Helical" evidence="1">
    <location>
        <begin position="123"/>
        <end position="147"/>
    </location>
</feature>
<evidence type="ECO:0000256" key="1">
    <source>
        <dbReference type="SAM" id="Phobius"/>
    </source>
</evidence>
<keyword evidence="1" id="KW-0472">Membrane</keyword>
<keyword evidence="1" id="KW-1133">Transmembrane helix</keyword>
<dbReference type="EMBL" id="VYXP01000001">
    <property type="protein sequence ID" value="KAA9134151.1"/>
    <property type="molecule type" value="Genomic_DNA"/>
</dbReference>
<feature type="domain" description="YdbS-like PH" evidence="2">
    <location>
        <begin position="178"/>
        <end position="255"/>
    </location>
</feature>
<dbReference type="InterPro" id="IPR005182">
    <property type="entry name" value="YdbS-like_PH"/>
</dbReference>
<dbReference type="Proteomes" id="UP000325372">
    <property type="component" value="Unassembled WGS sequence"/>
</dbReference>
<reference evidence="3 4" key="1">
    <citation type="submission" date="2019-09" db="EMBL/GenBank/DDBJ databases">
        <title>Wenzhouxiangella sp. Genome sequencing and assembly.</title>
        <authorList>
            <person name="Zhang R."/>
        </authorList>
    </citation>
    <scope>NUCLEOTIDE SEQUENCE [LARGE SCALE GENOMIC DNA]</scope>
    <source>
        <strain evidence="3 4">W260</strain>
    </source>
</reference>
<comment type="caution">
    <text evidence="3">The sequence shown here is derived from an EMBL/GenBank/DDBJ whole genome shotgun (WGS) entry which is preliminary data.</text>
</comment>
<feature type="transmembrane region" description="Helical" evidence="1">
    <location>
        <begin position="153"/>
        <end position="175"/>
    </location>
</feature>
<dbReference type="PANTHER" id="PTHR34473">
    <property type="entry name" value="UPF0699 TRANSMEMBRANE PROTEIN YDBS"/>
    <property type="match status" value="1"/>
</dbReference>
<keyword evidence="1" id="KW-0812">Transmembrane</keyword>
<dbReference type="AlphaFoldDB" id="A0A5N0THS7"/>
<organism evidence="3 4">
    <name type="scientific">Marinihelvus fidelis</name>
    <dbReference type="NCBI Taxonomy" id="2613842"/>
    <lineage>
        <taxon>Bacteria</taxon>
        <taxon>Pseudomonadati</taxon>
        <taxon>Pseudomonadota</taxon>
        <taxon>Gammaproteobacteria</taxon>
        <taxon>Chromatiales</taxon>
        <taxon>Wenzhouxiangellaceae</taxon>
        <taxon>Marinihelvus</taxon>
    </lineage>
</organism>
<sequence>MAPASKSWAPCDRVGADSRTAACSATAAIGSFCACAIGASAQAITARAQLRRFMRAPPTIERVFMIPLCAGAPSSTGQWRIVCAQQASMAHMTFTNPQLDTDRLPRAAALDLHPLPPEHRREILVQSAIVVTVFLLLSLVPQAIVAIPSPVRVALLALPAAALLLGGLLTVLAVVRFRRKGYALRAHDVVFRTGLFWRKTTVLPFDRVQHAEVTHGPLQRRFGLATLKFFTAGGSSVDLQIEGLLAADAERLRETVLARSGHG</sequence>
<dbReference type="PANTHER" id="PTHR34473:SF2">
    <property type="entry name" value="UPF0699 TRANSMEMBRANE PROTEIN YDBT"/>
    <property type="match status" value="1"/>
</dbReference>
<evidence type="ECO:0000313" key="3">
    <source>
        <dbReference type="EMBL" id="KAA9134151.1"/>
    </source>
</evidence>
<keyword evidence="4" id="KW-1185">Reference proteome</keyword>
<accession>A0A5N0THS7</accession>
<dbReference type="PROSITE" id="PS51257">
    <property type="entry name" value="PROKAR_LIPOPROTEIN"/>
    <property type="match status" value="1"/>
</dbReference>